<evidence type="ECO:0000313" key="3">
    <source>
        <dbReference type="EMBL" id="KAF4659606.1"/>
    </source>
</evidence>
<feature type="domain" description="Domain of unknown function at the cortex 1" evidence="2">
    <location>
        <begin position="47"/>
        <end position="267"/>
    </location>
</feature>
<feature type="compositionally biased region" description="Gly residues" evidence="1">
    <location>
        <begin position="396"/>
        <end position="405"/>
    </location>
</feature>
<protein>
    <recommendedName>
        <fullName evidence="2">Domain of unknown function at the cortex 1 domain-containing protein</fullName>
    </recommendedName>
</protein>
<organism evidence="3 4">
    <name type="scientific">Perkinsus chesapeaki</name>
    <name type="common">Clam parasite</name>
    <name type="synonym">Perkinsus andrewsi</name>
    <dbReference type="NCBI Taxonomy" id="330153"/>
    <lineage>
        <taxon>Eukaryota</taxon>
        <taxon>Sar</taxon>
        <taxon>Alveolata</taxon>
        <taxon>Perkinsozoa</taxon>
        <taxon>Perkinsea</taxon>
        <taxon>Perkinsida</taxon>
        <taxon>Perkinsidae</taxon>
        <taxon>Perkinsus</taxon>
    </lineage>
</organism>
<gene>
    <name evidence="3" type="ORF">FOL47_007504</name>
</gene>
<dbReference type="EMBL" id="JAAPAO010000446">
    <property type="protein sequence ID" value="KAF4659606.1"/>
    <property type="molecule type" value="Genomic_DNA"/>
</dbReference>
<dbReference type="Pfam" id="PF08588">
    <property type="entry name" value="Duc1"/>
    <property type="match status" value="1"/>
</dbReference>
<name>A0A7J6LKG4_PERCH</name>
<dbReference type="PANTHER" id="PTHR34826:SF2">
    <property type="entry name" value="UPF0590 PROTEIN C409.17C"/>
    <property type="match status" value="1"/>
</dbReference>
<keyword evidence="4" id="KW-1185">Reference proteome</keyword>
<dbReference type="InterPro" id="IPR013897">
    <property type="entry name" value="Duc1"/>
</dbReference>
<evidence type="ECO:0000256" key="1">
    <source>
        <dbReference type="SAM" id="MobiDB-lite"/>
    </source>
</evidence>
<accession>A0A7J6LKG4</accession>
<reference evidence="3 4" key="1">
    <citation type="submission" date="2020-04" db="EMBL/GenBank/DDBJ databases">
        <title>Perkinsus chesapeaki whole genome sequence.</title>
        <authorList>
            <person name="Bogema D.R."/>
        </authorList>
    </citation>
    <scope>NUCLEOTIDE SEQUENCE [LARGE SCALE GENOMIC DNA]</scope>
    <source>
        <strain evidence="3">ATCC PRA-425</strain>
    </source>
</reference>
<sequence>MYSSNSPSPASAYKSLSIAGQEDIADSLDNYFGVYDLHKAKDPRLVSDKSRILSNDPQPTKIENDYFVGTAVVIHKTIDDSMTSPYEAYMAPKQRRWEFRWQGMFKRRLPPTVQFGAEVDYELPEFGLATRTVVRIMLSVATRISGAKGYPLDCNYDGESRLPAGEKFHFLFPMYCADTIICSEPGDPTTPDICQKSDILGKVPRDHVFQPGKVYTFCYYSMYCDFATWDVRKVLGASGTSLSRIIGPQPVHIVMKDMVTDEYYFDMLIANKCLSPWWESVIQTGYPPVTTSRFRSRGSTWGDIAFYSARSQLSDFGPEYPLLAARRRSGMLPAVEAAVRRGAPKSTSAPRKLASCVARTTSKAFHYFCLGGCMQGWRQPVPEASRRPIDRSADIPGGGAVVPLA</sequence>
<dbReference type="Proteomes" id="UP000591131">
    <property type="component" value="Unassembled WGS sequence"/>
</dbReference>
<feature type="region of interest" description="Disordered" evidence="1">
    <location>
        <begin position="384"/>
        <end position="405"/>
    </location>
</feature>
<comment type="caution">
    <text evidence="3">The sequence shown here is derived from an EMBL/GenBank/DDBJ whole genome shotgun (WGS) entry which is preliminary data.</text>
</comment>
<proteinExistence type="predicted"/>
<dbReference type="PANTHER" id="PTHR34826">
    <property type="entry name" value="UPF0590 PROTEIN C409.17C"/>
    <property type="match status" value="1"/>
</dbReference>
<dbReference type="OrthoDB" id="10476898at2759"/>
<feature type="compositionally biased region" description="Basic and acidic residues" evidence="1">
    <location>
        <begin position="384"/>
        <end position="393"/>
    </location>
</feature>
<evidence type="ECO:0000313" key="4">
    <source>
        <dbReference type="Proteomes" id="UP000591131"/>
    </source>
</evidence>
<dbReference type="AlphaFoldDB" id="A0A7J6LKG4"/>
<evidence type="ECO:0000259" key="2">
    <source>
        <dbReference type="Pfam" id="PF08588"/>
    </source>
</evidence>